<accession>A0ABN2JMT4</accession>
<organism evidence="1 2">
    <name type="scientific">Aeromicrobium alkaliterrae</name>
    <dbReference type="NCBI Taxonomy" id="302168"/>
    <lineage>
        <taxon>Bacteria</taxon>
        <taxon>Bacillati</taxon>
        <taxon>Actinomycetota</taxon>
        <taxon>Actinomycetes</taxon>
        <taxon>Propionibacteriales</taxon>
        <taxon>Nocardioidaceae</taxon>
        <taxon>Aeromicrobium</taxon>
    </lineage>
</organism>
<dbReference type="RefSeq" id="WP_344198695.1">
    <property type="nucleotide sequence ID" value="NZ_BAAAME010000002.1"/>
</dbReference>
<proteinExistence type="predicted"/>
<dbReference type="Proteomes" id="UP001501057">
    <property type="component" value="Unassembled WGS sequence"/>
</dbReference>
<keyword evidence="2" id="KW-1185">Reference proteome</keyword>
<protein>
    <submittedName>
        <fullName evidence="1">Uncharacterized protein</fullName>
    </submittedName>
</protein>
<dbReference type="Pfam" id="PF20471">
    <property type="entry name" value="DUF6716"/>
    <property type="match status" value="1"/>
</dbReference>
<evidence type="ECO:0000313" key="2">
    <source>
        <dbReference type="Proteomes" id="UP001501057"/>
    </source>
</evidence>
<comment type="caution">
    <text evidence="1">The sequence shown here is derived from an EMBL/GenBank/DDBJ whole genome shotgun (WGS) entry which is preliminary data.</text>
</comment>
<evidence type="ECO:0000313" key="1">
    <source>
        <dbReference type="EMBL" id="GAA1732499.1"/>
    </source>
</evidence>
<dbReference type="EMBL" id="BAAAME010000002">
    <property type="protein sequence ID" value="GAA1732499.1"/>
    <property type="molecule type" value="Genomic_DNA"/>
</dbReference>
<gene>
    <name evidence="1" type="ORF">GCM10009710_11580</name>
</gene>
<sequence>MTTPRALLIAAYDSQLKWCSSLRTELAERGFACEAVAPSDLKSALSPTQIADAGFDHVDLRPWDQIVLDAATSDVVVVALAGPLVQRLCHDLAERLDESGELGPVLVSGWVGIIIEKITAGYLDRACTDVVAVNSGADLRHFAEVGEALGIGSANLVLTGLPFLSSQPAAPRAHRPPRTVLWADQPTVPAAPRERRHVYDRLIAYAEAHPDRTVLLKPRHRPGEDTFHRMKHHPEDVLDGVETPENFAIVYDPITQLLEDTDLLLTVSSTACLEALDRGLDVALVADLGIHERYGNQVFLDSGLLRTFEQVTADEVGQMSDSFRTSYFGGRDLPPAQVLADRVEKLLATGERPSRDVWASTYVRGVWAARDAVGAPVPARRAPLWRRAPAAGRRKVRQTVGDARRLVRRAL</sequence>
<reference evidence="1 2" key="1">
    <citation type="journal article" date="2019" name="Int. J. Syst. Evol. Microbiol.">
        <title>The Global Catalogue of Microorganisms (GCM) 10K type strain sequencing project: providing services to taxonomists for standard genome sequencing and annotation.</title>
        <authorList>
            <consortium name="The Broad Institute Genomics Platform"/>
            <consortium name="The Broad Institute Genome Sequencing Center for Infectious Disease"/>
            <person name="Wu L."/>
            <person name="Ma J."/>
        </authorList>
    </citation>
    <scope>NUCLEOTIDE SEQUENCE [LARGE SCALE GENOMIC DNA]</scope>
    <source>
        <strain evidence="1 2">JCM 13518</strain>
    </source>
</reference>
<name>A0ABN2JMT4_9ACTN</name>
<dbReference type="InterPro" id="IPR046561">
    <property type="entry name" value="DUF6716"/>
</dbReference>